<accession>A0A8H6CYA8</accession>
<reference evidence="3 4" key="1">
    <citation type="submission" date="2020-05" db="EMBL/GenBank/DDBJ databases">
        <title>Identification and distribution of gene clusters putatively required for synthesis of sphingolipid metabolism inhibitors in phylogenetically diverse species of the filamentous fungus Fusarium.</title>
        <authorList>
            <person name="Kim H.-S."/>
            <person name="Busman M."/>
            <person name="Brown D.W."/>
            <person name="Divon H."/>
            <person name="Uhlig S."/>
            <person name="Proctor R.H."/>
        </authorList>
    </citation>
    <scope>NUCLEOTIDE SEQUENCE [LARGE SCALE GENOMIC DNA]</scope>
    <source>
        <strain evidence="3 4">NRRL 66235</strain>
    </source>
</reference>
<feature type="non-terminal residue" evidence="3">
    <location>
        <position position="1"/>
    </location>
</feature>
<proteinExistence type="predicted"/>
<dbReference type="OrthoDB" id="5148890at2759"/>
<dbReference type="Proteomes" id="UP000544331">
    <property type="component" value="Unassembled WGS sequence"/>
</dbReference>
<dbReference type="GO" id="GO:0005874">
    <property type="term" value="C:microtubule"/>
    <property type="evidence" value="ECO:0007669"/>
    <property type="project" value="TreeGrafter"/>
</dbReference>
<dbReference type="GO" id="GO:0005777">
    <property type="term" value="C:peroxisome"/>
    <property type="evidence" value="ECO:0007669"/>
    <property type="project" value="TreeGrafter"/>
</dbReference>
<evidence type="ECO:0000313" key="4">
    <source>
        <dbReference type="Proteomes" id="UP000544331"/>
    </source>
</evidence>
<dbReference type="InterPro" id="IPR003130">
    <property type="entry name" value="GED"/>
</dbReference>
<dbReference type="GO" id="GO:0003924">
    <property type="term" value="F:GTPase activity"/>
    <property type="evidence" value="ECO:0007669"/>
    <property type="project" value="InterPro"/>
</dbReference>
<sequence length="155" mass="17233">VDPKTGKPLASTPRAASPTVPDADSAGNSGFFGSFFAAKNKKKAAAMEAPPPTLKASGTLSERENIEVEVIKLLISSYYNIVKRTMIDMVPKAVMLNLVQFTKDEMQRELLENMYRTDTLDDLLKESDFTIRRRKECQQMVESLSKASEIVSQVQ</sequence>
<keyword evidence="4" id="KW-1185">Reference proteome</keyword>
<evidence type="ECO:0000259" key="2">
    <source>
        <dbReference type="PROSITE" id="PS51388"/>
    </source>
</evidence>
<feature type="region of interest" description="Disordered" evidence="1">
    <location>
        <begin position="1"/>
        <end position="23"/>
    </location>
</feature>
<dbReference type="GO" id="GO:0005525">
    <property type="term" value="F:GTP binding"/>
    <property type="evidence" value="ECO:0007669"/>
    <property type="project" value="InterPro"/>
</dbReference>
<dbReference type="AlphaFoldDB" id="A0A8H6CYA8"/>
<dbReference type="GO" id="GO:0016559">
    <property type="term" value="P:peroxisome fission"/>
    <property type="evidence" value="ECO:0007669"/>
    <property type="project" value="TreeGrafter"/>
</dbReference>
<dbReference type="SMART" id="SM00302">
    <property type="entry name" value="GED"/>
    <property type="match status" value="1"/>
</dbReference>
<evidence type="ECO:0000313" key="3">
    <source>
        <dbReference type="EMBL" id="KAF5697451.1"/>
    </source>
</evidence>
<gene>
    <name evidence="3" type="ORF">FMUND_15409</name>
</gene>
<dbReference type="EMBL" id="JAAOAN010001020">
    <property type="protein sequence ID" value="KAF5697451.1"/>
    <property type="molecule type" value="Genomic_DNA"/>
</dbReference>
<dbReference type="InterPro" id="IPR020850">
    <property type="entry name" value="GED_dom"/>
</dbReference>
<dbReference type="PANTHER" id="PTHR11566">
    <property type="entry name" value="DYNAMIN"/>
    <property type="match status" value="1"/>
</dbReference>
<feature type="domain" description="GED" evidence="2">
    <location>
        <begin position="68"/>
        <end position="155"/>
    </location>
</feature>
<dbReference type="PROSITE" id="PS51388">
    <property type="entry name" value="GED"/>
    <property type="match status" value="1"/>
</dbReference>
<dbReference type="GO" id="GO:0016020">
    <property type="term" value="C:membrane"/>
    <property type="evidence" value="ECO:0007669"/>
    <property type="project" value="TreeGrafter"/>
</dbReference>
<dbReference type="GO" id="GO:0006897">
    <property type="term" value="P:endocytosis"/>
    <property type="evidence" value="ECO:0007669"/>
    <property type="project" value="TreeGrafter"/>
</dbReference>
<dbReference type="Gene3D" id="1.20.120.1240">
    <property type="entry name" value="Dynamin, middle domain"/>
    <property type="match status" value="1"/>
</dbReference>
<protein>
    <submittedName>
        <fullName evidence="3">Vacuolar sorting 1</fullName>
    </submittedName>
</protein>
<dbReference type="PANTHER" id="PTHR11566:SF220">
    <property type="entry name" value="VACUOLAR PROTEIN SORTING-ASSOCIATED PROTEIN 1"/>
    <property type="match status" value="1"/>
</dbReference>
<name>A0A8H6CYA8_9HYPO</name>
<evidence type="ECO:0000256" key="1">
    <source>
        <dbReference type="SAM" id="MobiDB-lite"/>
    </source>
</evidence>
<dbReference type="GO" id="GO:0000266">
    <property type="term" value="P:mitochondrial fission"/>
    <property type="evidence" value="ECO:0007669"/>
    <property type="project" value="TreeGrafter"/>
</dbReference>
<comment type="caution">
    <text evidence="3">The sequence shown here is derived from an EMBL/GenBank/DDBJ whole genome shotgun (WGS) entry which is preliminary data.</text>
</comment>
<dbReference type="GO" id="GO:0048312">
    <property type="term" value="P:intracellular distribution of mitochondria"/>
    <property type="evidence" value="ECO:0007669"/>
    <property type="project" value="TreeGrafter"/>
</dbReference>
<dbReference type="InterPro" id="IPR022812">
    <property type="entry name" value="Dynamin"/>
</dbReference>
<dbReference type="Pfam" id="PF02212">
    <property type="entry name" value="GED"/>
    <property type="match status" value="1"/>
</dbReference>
<dbReference type="GO" id="GO:0008017">
    <property type="term" value="F:microtubule binding"/>
    <property type="evidence" value="ECO:0007669"/>
    <property type="project" value="TreeGrafter"/>
</dbReference>
<organism evidence="3 4">
    <name type="scientific">Fusarium mundagurra</name>
    <dbReference type="NCBI Taxonomy" id="1567541"/>
    <lineage>
        <taxon>Eukaryota</taxon>
        <taxon>Fungi</taxon>
        <taxon>Dikarya</taxon>
        <taxon>Ascomycota</taxon>
        <taxon>Pezizomycotina</taxon>
        <taxon>Sordariomycetes</taxon>
        <taxon>Hypocreomycetidae</taxon>
        <taxon>Hypocreales</taxon>
        <taxon>Nectriaceae</taxon>
        <taxon>Fusarium</taxon>
        <taxon>Fusarium fujikuroi species complex</taxon>
    </lineage>
</organism>